<dbReference type="InterPro" id="IPR049326">
    <property type="entry name" value="Rhodopsin_dom_fungi"/>
</dbReference>
<feature type="transmembrane region" description="Helical" evidence="7">
    <location>
        <begin position="349"/>
        <end position="369"/>
    </location>
</feature>
<proteinExistence type="inferred from homology"/>
<dbReference type="InterPro" id="IPR052337">
    <property type="entry name" value="SAT4-like"/>
</dbReference>
<evidence type="ECO:0000256" key="1">
    <source>
        <dbReference type="ARBA" id="ARBA00004141"/>
    </source>
</evidence>
<feature type="transmembrane region" description="Helical" evidence="7">
    <location>
        <begin position="312"/>
        <end position="337"/>
    </location>
</feature>
<comment type="similarity">
    <text evidence="5">Belongs to the SAT4 family.</text>
</comment>
<organism evidence="9 10">
    <name type="scientific">Diplocarpon rosae</name>
    <dbReference type="NCBI Taxonomy" id="946125"/>
    <lineage>
        <taxon>Eukaryota</taxon>
        <taxon>Fungi</taxon>
        <taxon>Dikarya</taxon>
        <taxon>Ascomycota</taxon>
        <taxon>Pezizomycotina</taxon>
        <taxon>Leotiomycetes</taxon>
        <taxon>Helotiales</taxon>
        <taxon>Drepanopezizaceae</taxon>
        <taxon>Diplocarpon</taxon>
    </lineage>
</organism>
<evidence type="ECO:0000256" key="6">
    <source>
        <dbReference type="SAM" id="MobiDB-lite"/>
    </source>
</evidence>
<feature type="transmembrane region" description="Helical" evidence="7">
    <location>
        <begin position="151"/>
        <end position="172"/>
    </location>
</feature>
<evidence type="ECO:0000259" key="8">
    <source>
        <dbReference type="Pfam" id="PF20684"/>
    </source>
</evidence>
<keyword evidence="4 7" id="KW-0472">Membrane</keyword>
<dbReference type="PANTHER" id="PTHR33048:SF167">
    <property type="entry name" value="INTEGRAL MEMBRANE PROTEIN"/>
    <property type="match status" value="1"/>
</dbReference>
<sequence>MMFAVTDRRPQGSPETVALGMLMQASLQYAHTPTDTYLVNPADILSKRHNLKPARQSPGRLSSCSSYQYKTNSDQLLHQDLYVFCFLCSTRPTSMSGAPISTAAPGADQPNENTGPKILAVVTTITMIALVTVALRIWVRLTIIRRFVSSDYAMVLAMILATTVWVLVVLQVKNGAGRHAAYLEPEIMMRGLRANFATQPLTLIACTMPKVSVALFLLPIATRKLYRYFLWGLLVFMFVYTSVAVITTCLQCTDLRTFWDPLVPPNCWSMRARQTLSLVYTSLTIATDFTLAFVPIPMLWNVQINFRVKLSLIAIMSMGIFAASASIVKATTIHNFGKTGDFLWDSAEITIWVALEINVGIIAGCLPCLKPLFKKILTLTSFYSSSRSPRDGNRSGGKEMHSLHGFTRRRAHASFHSGQQKMTRSKTTVSSRGLDDHISEEGVLPIQGGPPGSGEYQITKTTVVTIDSVRSGVQDEREQGLHSGQETDWPIR</sequence>
<feature type="region of interest" description="Disordered" evidence="6">
    <location>
        <begin position="470"/>
        <end position="492"/>
    </location>
</feature>
<evidence type="ECO:0000256" key="4">
    <source>
        <dbReference type="ARBA" id="ARBA00023136"/>
    </source>
</evidence>
<reference evidence="9" key="1">
    <citation type="submission" date="2023-06" db="EMBL/GenBank/DDBJ databases">
        <title>Draft genome of Marssonina rosae.</title>
        <authorList>
            <person name="Cheng Q."/>
        </authorList>
    </citation>
    <scope>NUCLEOTIDE SEQUENCE</scope>
    <source>
        <strain evidence="9">R4</strain>
    </source>
</reference>
<gene>
    <name evidence="9" type="ORF">QTJ16_006805</name>
</gene>
<comment type="caution">
    <text evidence="9">The sequence shown here is derived from an EMBL/GenBank/DDBJ whole genome shotgun (WGS) entry which is preliminary data.</text>
</comment>
<evidence type="ECO:0000313" key="9">
    <source>
        <dbReference type="EMBL" id="KAK2623624.1"/>
    </source>
</evidence>
<name>A0AAD9SV17_9HELO</name>
<feature type="compositionally biased region" description="Polar residues" evidence="6">
    <location>
        <begin position="416"/>
        <end position="431"/>
    </location>
</feature>
<accession>A0AAD9SV17</accession>
<dbReference type="PANTHER" id="PTHR33048">
    <property type="entry name" value="PTH11-LIKE INTEGRAL MEMBRANE PROTEIN (AFU_ORTHOLOGUE AFUA_5G11245)"/>
    <property type="match status" value="1"/>
</dbReference>
<feature type="transmembrane region" description="Helical" evidence="7">
    <location>
        <begin position="118"/>
        <end position="139"/>
    </location>
</feature>
<protein>
    <recommendedName>
        <fullName evidence="8">Rhodopsin domain-containing protein</fullName>
    </recommendedName>
</protein>
<feature type="region of interest" description="Disordered" evidence="6">
    <location>
        <begin position="413"/>
        <end position="434"/>
    </location>
</feature>
<dbReference type="EMBL" id="JAUBYV010000012">
    <property type="protein sequence ID" value="KAK2623624.1"/>
    <property type="molecule type" value="Genomic_DNA"/>
</dbReference>
<evidence type="ECO:0000256" key="7">
    <source>
        <dbReference type="SAM" id="Phobius"/>
    </source>
</evidence>
<keyword evidence="2 7" id="KW-0812">Transmembrane</keyword>
<evidence type="ECO:0000256" key="3">
    <source>
        <dbReference type="ARBA" id="ARBA00022989"/>
    </source>
</evidence>
<keyword evidence="10" id="KW-1185">Reference proteome</keyword>
<comment type="subcellular location">
    <subcellularLocation>
        <location evidence="1">Membrane</location>
        <topology evidence="1">Multi-pass membrane protein</topology>
    </subcellularLocation>
</comment>
<evidence type="ECO:0000256" key="2">
    <source>
        <dbReference type="ARBA" id="ARBA00022692"/>
    </source>
</evidence>
<evidence type="ECO:0000313" key="10">
    <source>
        <dbReference type="Proteomes" id="UP001285354"/>
    </source>
</evidence>
<evidence type="ECO:0000256" key="5">
    <source>
        <dbReference type="ARBA" id="ARBA00038359"/>
    </source>
</evidence>
<feature type="transmembrane region" description="Helical" evidence="7">
    <location>
        <begin position="228"/>
        <end position="247"/>
    </location>
</feature>
<feature type="transmembrane region" description="Helical" evidence="7">
    <location>
        <begin position="201"/>
        <end position="221"/>
    </location>
</feature>
<dbReference type="GO" id="GO:0016020">
    <property type="term" value="C:membrane"/>
    <property type="evidence" value="ECO:0007669"/>
    <property type="project" value="UniProtKB-SubCell"/>
</dbReference>
<feature type="domain" description="Rhodopsin" evidence="8">
    <location>
        <begin position="135"/>
        <end position="375"/>
    </location>
</feature>
<keyword evidence="3 7" id="KW-1133">Transmembrane helix</keyword>
<feature type="transmembrane region" description="Helical" evidence="7">
    <location>
        <begin position="278"/>
        <end position="300"/>
    </location>
</feature>
<dbReference type="Pfam" id="PF20684">
    <property type="entry name" value="Fung_rhodopsin"/>
    <property type="match status" value="1"/>
</dbReference>
<dbReference type="Proteomes" id="UP001285354">
    <property type="component" value="Unassembled WGS sequence"/>
</dbReference>
<dbReference type="AlphaFoldDB" id="A0AAD9SV17"/>